<evidence type="ECO:0000313" key="1">
    <source>
        <dbReference type="EnsemblMetazoa" id="AALB007068-PA"/>
    </source>
</evidence>
<accession>A0A182FKL9</accession>
<dbReference type="PANTHER" id="PTHR31649:SF1">
    <property type="entry name" value="FARNESOIC ACID O-METHYL TRANSFERASE DOMAIN-CONTAINING PROTEIN"/>
    <property type="match status" value="1"/>
</dbReference>
<dbReference type="Pfam" id="PF11901">
    <property type="entry name" value="DM9"/>
    <property type="match status" value="1"/>
</dbReference>
<dbReference type="EnsemblMetazoa" id="AALB007068-RA">
    <property type="protein sequence ID" value="AALB007068-PA"/>
    <property type="gene ID" value="AALB007068"/>
</dbReference>
<dbReference type="STRING" id="7167.A0A182FKL9"/>
<dbReference type="InterPro" id="IPR006616">
    <property type="entry name" value="DM9_repeat"/>
</dbReference>
<dbReference type="SMART" id="SM00696">
    <property type="entry name" value="DM9"/>
    <property type="match status" value="1"/>
</dbReference>
<name>A0A182FKL9_ANOAL</name>
<dbReference type="Proteomes" id="UP000069272">
    <property type="component" value="Chromosome 3R"/>
</dbReference>
<protein>
    <submittedName>
        <fullName evidence="1">DUF3421 domain-containing protein</fullName>
    </submittedName>
</protein>
<reference evidence="1 2" key="1">
    <citation type="journal article" date="2017" name="G3 (Bethesda)">
        <title>The Physical Genome Mapping of Anopheles albimanus Corrected Scaffold Misassemblies and Identified Interarm Rearrangements in Genus Anopheles.</title>
        <authorList>
            <person name="Artemov G.N."/>
            <person name="Peery A.N."/>
            <person name="Jiang X."/>
            <person name="Tu Z."/>
            <person name="Stegniy V.N."/>
            <person name="Sharakhova M.V."/>
            <person name="Sharakhov I.V."/>
        </authorList>
    </citation>
    <scope>NUCLEOTIDE SEQUENCE [LARGE SCALE GENOMIC DNA]</scope>
    <source>
        <strain evidence="1 2">ALBI9_A</strain>
    </source>
</reference>
<proteinExistence type="predicted"/>
<dbReference type="VEuPathDB" id="VectorBase:AALB007068"/>
<sequence length="176" mass="19558">MARKAEWVDFQPGATFRPECEEIGWDGAHIYAFRCLYAGGMLPGKAREGAFIAHGGTEYRMYSGELLKKGNYEWVFARNGEVPPNAVAAGNDAHGNPYYFARVIINQTLTPGHVDPSQKCCFIPYNGVANRFTAYTVLCFKDVDCPKPRPEKPCPTTTSSRPRCDSGRLVELNSIQ</sequence>
<keyword evidence="2" id="KW-1185">Reference proteome</keyword>
<dbReference type="PANTHER" id="PTHR31649">
    <property type="entry name" value="AGAP009604-PA"/>
    <property type="match status" value="1"/>
</dbReference>
<organism evidence="1 2">
    <name type="scientific">Anopheles albimanus</name>
    <name type="common">New world malaria mosquito</name>
    <dbReference type="NCBI Taxonomy" id="7167"/>
    <lineage>
        <taxon>Eukaryota</taxon>
        <taxon>Metazoa</taxon>
        <taxon>Ecdysozoa</taxon>
        <taxon>Arthropoda</taxon>
        <taxon>Hexapoda</taxon>
        <taxon>Insecta</taxon>
        <taxon>Pterygota</taxon>
        <taxon>Neoptera</taxon>
        <taxon>Endopterygota</taxon>
        <taxon>Diptera</taxon>
        <taxon>Nematocera</taxon>
        <taxon>Culicoidea</taxon>
        <taxon>Culicidae</taxon>
        <taxon>Anophelinae</taxon>
        <taxon>Anopheles</taxon>
    </lineage>
</organism>
<dbReference type="AlphaFoldDB" id="A0A182FKL9"/>
<reference evidence="1" key="2">
    <citation type="submission" date="2022-08" db="UniProtKB">
        <authorList>
            <consortium name="EnsemblMetazoa"/>
        </authorList>
    </citation>
    <scope>IDENTIFICATION</scope>
    <source>
        <strain evidence="1">STECLA/ALBI9_A</strain>
    </source>
</reference>
<evidence type="ECO:0000313" key="2">
    <source>
        <dbReference type="Proteomes" id="UP000069272"/>
    </source>
</evidence>
<dbReference type="VEuPathDB" id="VectorBase:AALB20_028087"/>